<keyword evidence="1" id="KW-1133">Transmembrane helix</keyword>
<proteinExistence type="predicted"/>
<dbReference type="Proteomes" id="UP000266673">
    <property type="component" value="Unassembled WGS sequence"/>
</dbReference>
<keyword evidence="1" id="KW-0472">Membrane</keyword>
<keyword evidence="1" id="KW-0812">Transmembrane</keyword>
<protein>
    <submittedName>
        <fullName evidence="2">Uncharacterized protein</fullName>
    </submittedName>
</protein>
<dbReference type="EMBL" id="QKWP01001049">
    <property type="protein sequence ID" value="RIB12194.1"/>
    <property type="molecule type" value="Genomic_DNA"/>
</dbReference>
<reference evidence="2 3" key="1">
    <citation type="submission" date="2018-06" db="EMBL/GenBank/DDBJ databases">
        <title>Comparative genomics reveals the genomic features of Rhizophagus irregularis, R. cerebriforme, R. diaphanum and Gigaspora rosea, and their symbiotic lifestyle signature.</title>
        <authorList>
            <person name="Morin E."/>
            <person name="San Clemente H."/>
            <person name="Chen E.C.H."/>
            <person name="De La Providencia I."/>
            <person name="Hainaut M."/>
            <person name="Kuo A."/>
            <person name="Kohler A."/>
            <person name="Murat C."/>
            <person name="Tang N."/>
            <person name="Roy S."/>
            <person name="Loubradou J."/>
            <person name="Henrissat B."/>
            <person name="Grigoriev I.V."/>
            <person name="Corradi N."/>
            <person name="Roux C."/>
            <person name="Martin F.M."/>
        </authorList>
    </citation>
    <scope>NUCLEOTIDE SEQUENCE [LARGE SCALE GENOMIC DNA]</scope>
    <source>
        <strain evidence="2 3">DAOM 194757</strain>
    </source>
</reference>
<name>A0A397UPR8_9GLOM</name>
<evidence type="ECO:0000313" key="2">
    <source>
        <dbReference type="EMBL" id="RIB12194.1"/>
    </source>
</evidence>
<evidence type="ECO:0000313" key="3">
    <source>
        <dbReference type="Proteomes" id="UP000266673"/>
    </source>
</evidence>
<evidence type="ECO:0000256" key="1">
    <source>
        <dbReference type="SAM" id="Phobius"/>
    </source>
</evidence>
<keyword evidence="3" id="KW-1185">Reference proteome</keyword>
<organism evidence="2 3">
    <name type="scientific">Gigaspora rosea</name>
    <dbReference type="NCBI Taxonomy" id="44941"/>
    <lineage>
        <taxon>Eukaryota</taxon>
        <taxon>Fungi</taxon>
        <taxon>Fungi incertae sedis</taxon>
        <taxon>Mucoromycota</taxon>
        <taxon>Glomeromycotina</taxon>
        <taxon>Glomeromycetes</taxon>
        <taxon>Diversisporales</taxon>
        <taxon>Gigasporaceae</taxon>
        <taxon>Gigaspora</taxon>
    </lineage>
</organism>
<gene>
    <name evidence="2" type="ORF">C2G38_2145183</name>
</gene>
<dbReference type="AlphaFoldDB" id="A0A397UPR8"/>
<accession>A0A397UPR8</accession>
<sequence>MVVLSGDRPNSVNVRFRVSLYSLSSVGCQISFSGFLLLSCSVFNKLSMVSSWNGYLRLFILWYIRLLVIEGFYSIVNSVLCRRIICKVICALVVNFYQLGAKFYAHLGAITCFYYMYYTKGNCIKVLGAIMDLSR</sequence>
<comment type="caution">
    <text evidence="2">The sequence shown here is derived from an EMBL/GenBank/DDBJ whole genome shotgun (WGS) entry which is preliminary data.</text>
</comment>
<feature type="transmembrane region" description="Helical" evidence="1">
    <location>
        <begin position="55"/>
        <end position="76"/>
    </location>
</feature>
<feature type="transmembrane region" description="Helical" evidence="1">
    <location>
        <begin position="20"/>
        <end position="43"/>
    </location>
</feature>